<dbReference type="CDD" id="cd05403">
    <property type="entry name" value="NT_KNTase_like"/>
    <property type="match status" value="1"/>
</dbReference>
<accession>A0A2M8F2L1</accession>
<organism evidence="2 3">
    <name type="scientific">Candidatus Roizmanbacteria bacterium CG_4_9_14_0_2_um_filter_39_13</name>
    <dbReference type="NCBI Taxonomy" id="1974839"/>
    <lineage>
        <taxon>Bacteria</taxon>
        <taxon>Candidatus Roizmaniibacteriota</taxon>
    </lineage>
</organism>
<evidence type="ECO:0000259" key="1">
    <source>
        <dbReference type="Pfam" id="PF01909"/>
    </source>
</evidence>
<dbReference type="Gene3D" id="3.30.460.10">
    <property type="entry name" value="Beta Polymerase, domain 2"/>
    <property type="match status" value="1"/>
</dbReference>
<gene>
    <name evidence="2" type="ORF">CO051_01380</name>
</gene>
<dbReference type="InterPro" id="IPR002934">
    <property type="entry name" value="Polymerase_NTP_transf_dom"/>
</dbReference>
<name>A0A2M8F2L1_9BACT</name>
<proteinExistence type="predicted"/>
<evidence type="ECO:0000313" key="2">
    <source>
        <dbReference type="EMBL" id="PJC33525.1"/>
    </source>
</evidence>
<dbReference type="InterPro" id="IPR043519">
    <property type="entry name" value="NT_sf"/>
</dbReference>
<dbReference type="Pfam" id="PF01909">
    <property type="entry name" value="NTP_transf_2"/>
    <property type="match status" value="1"/>
</dbReference>
<sequence length="107" mass="12509">MGKRQARTYLKQYIKRLNEDIYPQDVIVYGSFLRDDYNPETSDIDLLVIADIFVQMDEDERLRLLYRKTTGLPLDFHLYGFTRNELKNIGPLNSLYHAVSSGVSLFS</sequence>
<evidence type="ECO:0000313" key="3">
    <source>
        <dbReference type="Proteomes" id="UP000231383"/>
    </source>
</evidence>
<reference evidence="3" key="1">
    <citation type="submission" date="2017-09" db="EMBL/GenBank/DDBJ databases">
        <title>Depth-based differentiation of microbial function through sediment-hosted aquifers and enrichment of novel symbionts in the deep terrestrial subsurface.</title>
        <authorList>
            <person name="Probst A.J."/>
            <person name="Ladd B."/>
            <person name="Jarett J.K."/>
            <person name="Geller-Mcgrath D.E."/>
            <person name="Sieber C.M.K."/>
            <person name="Emerson J.B."/>
            <person name="Anantharaman K."/>
            <person name="Thomas B.C."/>
            <person name="Malmstrom R."/>
            <person name="Stieglmeier M."/>
            <person name="Klingl A."/>
            <person name="Woyke T."/>
            <person name="Ryan C.M."/>
            <person name="Banfield J.F."/>
        </authorList>
    </citation>
    <scope>NUCLEOTIDE SEQUENCE [LARGE SCALE GENOMIC DNA]</scope>
</reference>
<protein>
    <recommendedName>
        <fullName evidence="1">Polymerase nucleotidyl transferase domain-containing protein</fullName>
    </recommendedName>
</protein>
<feature type="domain" description="Polymerase nucleotidyl transferase" evidence="1">
    <location>
        <begin position="10"/>
        <end position="87"/>
    </location>
</feature>
<dbReference type="Proteomes" id="UP000231383">
    <property type="component" value="Unassembled WGS sequence"/>
</dbReference>
<dbReference type="SUPFAM" id="SSF81301">
    <property type="entry name" value="Nucleotidyltransferase"/>
    <property type="match status" value="1"/>
</dbReference>
<comment type="caution">
    <text evidence="2">The sequence shown here is derived from an EMBL/GenBank/DDBJ whole genome shotgun (WGS) entry which is preliminary data.</text>
</comment>
<dbReference type="GO" id="GO:0016779">
    <property type="term" value="F:nucleotidyltransferase activity"/>
    <property type="evidence" value="ECO:0007669"/>
    <property type="project" value="InterPro"/>
</dbReference>
<dbReference type="AlphaFoldDB" id="A0A2M8F2L1"/>
<dbReference type="EMBL" id="PFSC01000038">
    <property type="protein sequence ID" value="PJC33525.1"/>
    <property type="molecule type" value="Genomic_DNA"/>
</dbReference>